<proteinExistence type="predicted"/>
<dbReference type="AlphaFoldDB" id="A0A7R8WNV4"/>
<accession>A0A7R8WNV4</accession>
<name>A0A7R8WNV4_9CRUS</name>
<gene>
    <name evidence="1" type="ORF">CTOB1V02_LOCUS13110</name>
</gene>
<organism evidence="1">
    <name type="scientific">Cyprideis torosa</name>
    <dbReference type="NCBI Taxonomy" id="163714"/>
    <lineage>
        <taxon>Eukaryota</taxon>
        <taxon>Metazoa</taxon>
        <taxon>Ecdysozoa</taxon>
        <taxon>Arthropoda</taxon>
        <taxon>Crustacea</taxon>
        <taxon>Oligostraca</taxon>
        <taxon>Ostracoda</taxon>
        <taxon>Podocopa</taxon>
        <taxon>Podocopida</taxon>
        <taxon>Cytherocopina</taxon>
        <taxon>Cytheroidea</taxon>
        <taxon>Cytherideidae</taxon>
        <taxon>Cyprideis</taxon>
    </lineage>
</organism>
<sequence>MSGPRRSPSSAIGTGAPFTLRRNTWSEVGGSILGEEYDQKGKWRLLSLPRPGLNSRGLVPCSKAGPHPEVFFRVAEGIRRGLEEWRAQLAQQATEKTADKE</sequence>
<reference evidence="1" key="1">
    <citation type="submission" date="2020-11" db="EMBL/GenBank/DDBJ databases">
        <authorList>
            <person name="Tran Van P."/>
        </authorList>
    </citation>
    <scope>NUCLEOTIDE SEQUENCE</scope>
</reference>
<evidence type="ECO:0000313" key="1">
    <source>
        <dbReference type="EMBL" id="CAD7235295.1"/>
    </source>
</evidence>
<feature type="non-terminal residue" evidence="1">
    <location>
        <position position="1"/>
    </location>
</feature>
<protein>
    <submittedName>
        <fullName evidence="1">Uncharacterized protein</fullName>
    </submittedName>
</protein>
<dbReference type="EMBL" id="OB672075">
    <property type="protein sequence ID" value="CAD7235295.1"/>
    <property type="molecule type" value="Genomic_DNA"/>
</dbReference>